<dbReference type="OrthoDB" id="9786360at2"/>
<keyword evidence="4" id="KW-1185">Reference proteome</keyword>
<proteinExistence type="inferred from homology"/>
<dbReference type="RefSeq" id="WP_119061956.1">
    <property type="nucleotide sequence ID" value="NZ_QXDF01000002.1"/>
</dbReference>
<accession>A0A397PGI1</accession>
<dbReference type="PANTHER" id="PTHR43639:SF1">
    <property type="entry name" value="SHORT-CHAIN DEHYDROGENASE_REDUCTASE FAMILY PROTEIN"/>
    <property type="match status" value="1"/>
</dbReference>
<dbReference type="PRINTS" id="PR00081">
    <property type="entry name" value="GDHRDH"/>
</dbReference>
<evidence type="ECO:0000313" key="4">
    <source>
        <dbReference type="Proteomes" id="UP000266273"/>
    </source>
</evidence>
<dbReference type="AlphaFoldDB" id="A0A397PGI1"/>
<comment type="similarity">
    <text evidence="1">Belongs to the short-chain dehydrogenases/reductases (SDR) family.</text>
</comment>
<protein>
    <submittedName>
        <fullName evidence="3">NAD(P)-dependent dehydrogenase (Short-subunit alcohol dehydrogenase family)</fullName>
    </submittedName>
</protein>
<dbReference type="Proteomes" id="UP000266273">
    <property type="component" value="Unassembled WGS sequence"/>
</dbReference>
<dbReference type="Pfam" id="PF13561">
    <property type="entry name" value="adh_short_C2"/>
    <property type="match status" value="1"/>
</dbReference>
<evidence type="ECO:0000313" key="3">
    <source>
        <dbReference type="EMBL" id="RIA47583.1"/>
    </source>
</evidence>
<dbReference type="InterPro" id="IPR002347">
    <property type="entry name" value="SDR_fam"/>
</dbReference>
<dbReference type="SUPFAM" id="SSF51735">
    <property type="entry name" value="NAD(P)-binding Rossmann-fold domains"/>
    <property type="match status" value="1"/>
</dbReference>
<dbReference type="InterPro" id="IPR036291">
    <property type="entry name" value="NAD(P)-bd_dom_sf"/>
</dbReference>
<name>A0A397PGI1_9HYPH</name>
<dbReference type="PANTHER" id="PTHR43639">
    <property type="entry name" value="OXIDOREDUCTASE, SHORT-CHAIN DEHYDROGENASE/REDUCTASE FAMILY (AFU_ORTHOLOGUE AFUA_5G02870)"/>
    <property type="match status" value="1"/>
</dbReference>
<dbReference type="PRINTS" id="PR00080">
    <property type="entry name" value="SDRFAMILY"/>
</dbReference>
<dbReference type="NCBIfam" id="NF006597">
    <property type="entry name" value="PRK09134.1"/>
    <property type="match status" value="1"/>
</dbReference>
<dbReference type="EMBL" id="QXDF01000002">
    <property type="protein sequence ID" value="RIA47583.1"/>
    <property type="molecule type" value="Genomic_DNA"/>
</dbReference>
<dbReference type="Gene3D" id="3.40.50.720">
    <property type="entry name" value="NAD(P)-binding Rossmann-like Domain"/>
    <property type="match status" value="1"/>
</dbReference>
<dbReference type="GO" id="GO:0016491">
    <property type="term" value="F:oxidoreductase activity"/>
    <property type="evidence" value="ECO:0007669"/>
    <property type="project" value="UniProtKB-KW"/>
</dbReference>
<keyword evidence="2" id="KW-0560">Oxidoreductase</keyword>
<reference evidence="3 4" key="1">
    <citation type="submission" date="2018-08" db="EMBL/GenBank/DDBJ databases">
        <title>Genomic Encyclopedia of Archaeal and Bacterial Type Strains, Phase II (KMG-II): from individual species to whole genera.</title>
        <authorList>
            <person name="Goeker M."/>
        </authorList>
    </citation>
    <scope>NUCLEOTIDE SEQUENCE [LARGE SCALE GENOMIC DNA]</scope>
    <source>
        <strain evidence="3 4">DSM 5002</strain>
    </source>
</reference>
<evidence type="ECO:0000256" key="1">
    <source>
        <dbReference type="ARBA" id="ARBA00006484"/>
    </source>
</evidence>
<comment type="caution">
    <text evidence="3">The sequence shown here is derived from an EMBL/GenBank/DDBJ whole genome shotgun (WGS) entry which is preliminary data.</text>
</comment>
<sequence>MTDHSPPIALVTGAAKRIGRSVARRLVEEGWAIGLHYNRSRHEAESFAEELRALGARVAPLKADLSDYDETRRLVPACAEALGPPDCLVNNASIFERDSVRDFTAESWAAHQNTNLRAPVMLAQAFDKALPAGQDGNIINIIDQRVLRLTPTFFSYTLSKSALWTATRTMAQALAPRIRVNAIAPGPVLPNHYQTEADFAREWESTLLRHGAKPEEIADAVVFLLRARSVTGQMITLDGGEHLQ</sequence>
<evidence type="ECO:0000256" key="2">
    <source>
        <dbReference type="ARBA" id="ARBA00023002"/>
    </source>
</evidence>
<organism evidence="3 4">
    <name type="scientific">Dichotomicrobium thermohalophilum</name>
    <dbReference type="NCBI Taxonomy" id="933063"/>
    <lineage>
        <taxon>Bacteria</taxon>
        <taxon>Pseudomonadati</taxon>
        <taxon>Pseudomonadota</taxon>
        <taxon>Alphaproteobacteria</taxon>
        <taxon>Hyphomicrobiales</taxon>
        <taxon>Hyphomicrobiaceae</taxon>
        <taxon>Dichotomicrobium</taxon>
    </lineage>
</organism>
<gene>
    <name evidence="3" type="ORF">BXY53_2138</name>
</gene>